<name>A0AAC8PWR2_9GAMM</name>
<protein>
    <submittedName>
        <fullName evidence="1">Uncharacterized protein</fullName>
    </submittedName>
</protein>
<dbReference type="Proteomes" id="UP000077465">
    <property type="component" value="Chromosome"/>
</dbReference>
<evidence type="ECO:0000313" key="1">
    <source>
        <dbReference type="EMBL" id="AKG08410.1"/>
    </source>
</evidence>
<reference evidence="1 2" key="1">
    <citation type="submission" date="2015-05" db="EMBL/GenBank/DDBJ databases">
        <authorList>
            <person name="Dickey A."/>
            <person name="Clawson M."/>
            <person name="Bono J."/>
            <person name="Loy J.D."/>
        </authorList>
    </citation>
    <scope>NUCLEOTIDE SEQUENCE [LARGE SCALE GENOMIC DNA]</scope>
    <source>
        <strain evidence="1 2">22581</strain>
    </source>
</reference>
<dbReference type="AlphaFoldDB" id="A0AAC8PWR2"/>
<dbReference type="RefSeq" id="WP_046699390.1">
    <property type="nucleotide sequence ID" value="NZ_CP011376.1"/>
</dbReference>
<accession>A0AAC8PWR2</accession>
<dbReference type="EMBL" id="CP011376">
    <property type="protein sequence ID" value="AKG08410.1"/>
    <property type="molecule type" value="Genomic_DNA"/>
</dbReference>
<gene>
    <name evidence="1" type="ORF">AAX06_09955</name>
</gene>
<proteinExistence type="predicted"/>
<organism evidence="1 2">
    <name type="scientific">Moraxella bovoculi</name>
    <dbReference type="NCBI Taxonomy" id="386891"/>
    <lineage>
        <taxon>Bacteria</taxon>
        <taxon>Pseudomonadati</taxon>
        <taxon>Pseudomonadota</taxon>
        <taxon>Gammaproteobacteria</taxon>
        <taxon>Moraxellales</taxon>
        <taxon>Moraxellaceae</taxon>
        <taxon>Moraxella</taxon>
    </lineage>
</organism>
<sequence length="69" mass="7960">MNFYEFWKALNADEQQAFADECGLSVNYIGNQLIYRNKSPRLGTLEKMAKASKGVFSYHDLCDFFKPAK</sequence>
<evidence type="ECO:0000313" key="2">
    <source>
        <dbReference type="Proteomes" id="UP000077465"/>
    </source>
</evidence>